<feature type="transmembrane region" description="Helical" evidence="6">
    <location>
        <begin position="234"/>
        <end position="252"/>
    </location>
</feature>
<keyword evidence="11" id="KW-1185">Reference proteome</keyword>
<evidence type="ECO:0000259" key="7">
    <source>
        <dbReference type="PROSITE" id="PS50850"/>
    </source>
</evidence>
<feature type="transmembrane region" description="Helical" evidence="6">
    <location>
        <begin position="111"/>
        <end position="130"/>
    </location>
</feature>
<dbReference type="Gene3D" id="1.20.1250.20">
    <property type="entry name" value="MFS general substrate transporter like domains"/>
    <property type="match status" value="1"/>
</dbReference>
<feature type="transmembrane region" description="Helical" evidence="6">
    <location>
        <begin position="173"/>
        <end position="191"/>
    </location>
</feature>
<sequence>MSRLFSTRPGDDGLPGPERRLAVLALILGTLMAVVDVTMVNIALPSIARDLDVSAARAVWVTNLYQIVCAAFLLVCASFSEMISRRRLYVAGLALFVFASLGAALSRSLEWLLVFRALQGLGAAATLSIGPSLYRSIFPTRLLGSALGLSALVVAGGYAAGPAVGGLVLSVASWPWLFALHLPLGLVSLWLAWRAMPREKGRRGGFDGRGALGSVIMLGSFFLAMDTVAHGAPLWQALAWLALSLVTGYLFLRRQRRASHPLLPPRLFQVSRFRLAVSASGLAFVGQGLAFVALSFLYQQEMGFSPLHTAWLFTPWPLAIMLVGPIAGRLADRTNPSIMASLGLVLLMLGLASLALLPEDAGILDSLWRTALCGIGFGLFQPPNNREMMTSAPRELSTSASGVLSTTRTVGQSLGVALVGAFMAANAPVQITLWVGCLACLLALGFSLARIRVSGAARKASVGEAPSRVQSPPKRVQ</sequence>
<dbReference type="AlphaFoldDB" id="A0A7W0ACP9"/>
<gene>
    <name evidence="8" type="ORF">H1D44_04610</name>
    <name evidence="9" type="ORF">HOP48_05700</name>
</gene>
<dbReference type="GO" id="GO:0022857">
    <property type="term" value="F:transmembrane transporter activity"/>
    <property type="evidence" value="ECO:0007669"/>
    <property type="project" value="InterPro"/>
</dbReference>
<comment type="subcellular location">
    <subcellularLocation>
        <location evidence="1">Membrane</location>
        <topology evidence="1">Multi-pass membrane protein</topology>
    </subcellularLocation>
</comment>
<comment type="caution">
    <text evidence="8">The sequence shown here is derived from an EMBL/GenBank/DDBJ whole genome shotgun (WGS) entry which is preliminary data.</text>
</comment>
<dbReference type="PRINTS" id="PR01036">
    <property type="entry name" value="TCRTETB"/>
</dbReference>
<evidence type="ECO:0000313" key="9">
    <source>
        <dbReference type="EMBL" id="MCG6661043.1"/>
    </source>
</evidence>
<feature type="transmembrane region" description="Helical" evidence="6">
    <location>
        <begin position="88"/>
        <end position="105"/>
    </location>
</feature>
<feature type="transmembrane region" description="Helical" evidence="6">
    <location>
        <begin position="338"/>
        <end position="357"/>
    </location>
</feature>
<organism evidence="8 10">
    <name type="scientific">Billgrantia kenyensis</name>
    <dbReference type="NCBI Taxonomy" id="321266"/>
    <lineage>
        <taxon>Bacteria</taxon>
        <taxon>Pseudomonadati</taxon>
        <taxon>Pseudomonadota</taxon>
        <taxon>Gammaproteobacteria</taxon>
        <taxon>Oceanospirillales</taxon>
        <taxon>Halomonadaceae</taxon>
        <taxon>Billgrantia</taxon>
    </lineage>
</organism>
<evidence type="ECO:0000313" key="10">
    <source>
        <dbReference type="Proteomes" id="UP000518091"/>
    </source>
</evidence>
<dbReference type="PANTHER" id="PTHR42718:SF9">
    <property type="entry name" value="MAJOR FACILITATOR SUPERFAMILY MULTIDRUG TRANSPORTER MFSC"/>
    <property type="match status" value="1"/>
</dbReference>
<dbReference type="PROSITE" id="PS50850">
    <property type="entry name" value="MFS"/>
    <property type="match status" value="1"/>
</dbReference>
<feature type="transmembrane region" description="Helical" evidence="6">
    <location>
        <begin position="273"/>
        <end position="298"/>
    </location>
</feature>
<feature type="domain" description="Major facilitator superfamily (MFS) profile" evidence="7">
    <location>
        <begin position="22"/>
        <end position="455"/>
    </location>
</feature>
<dbReference type="EMBL" id="JACEFT010000003">
    <property type="protein sequence ID" value="MBA2778178.1"/>
    <property type="molecule type" value="Genomic_DNA"/>
</dbReference>
<dbReference type="Gene3D" id="1.20.1720.10">
    <property type="entry name" value="Multidrug resistance protein D"/>
    <property type="match status" value="1"/>
</dbReference>
<reference evidence="8 10" key="2">
    <citation type="submission" date="2020-07" db="EMBL/GenBank/DDBJ databases">
        <title>Identification of Halomonas strains.</title>
        <authorList>
            <person name="Xiao Z."/>
            <person name="Shen J."/>
        </authorList>
    </citation>
    <scope>NUCLEOTIDE SEQUENCE [LARGE SCALE GENOMIC DNA]</scope>
    <source>
        <strain evidence="8 10">DSM 17331</strain>
    </source>
</reference>
<protein>
    <submittedName>
        <fullName evidence="8">MFS transporter</fullName>
    </submittedName>
</protein>
<dbReference type="InterPro" id="IPR020846">
    <property type="entry name" value="MFS_dom"/>
</dbReference>
<evidence type="ECO:0000256" key="4">
    <source>
        <dbReference type="ARBA" id="ARBA00022989"/>
    </source>
</evidence>
<dbReference type="GO" id="GO:0016020">
    <property type="term" value="C:membrane"/>
    <property type="evidence" value="ECO:0007669"/>
    <property type="project" value="UniProtKB-SubCell"/>
</dbReference>
<accession>A0A7W0ACP9</accession>
<dbReference type="RefSeq" id="WP_181513681.1">
    <property type="nucleotide sequence ID" value="NZ_JABFUB010000003.1"/>
</dbReference>
<feature type="transmembrane region" description="Helical" evidence="6">
    <location>
        <begin position="211"/>
        <end position="228"/>
    </location>
</feature>
<name>A0A7W0ACP9_9GAMM</name>
<dbReference type="EMBL" id="JABFUB010000003">
    <property type="protein sequence ID" value="MCG6661043.1"/>
    <property type="molecule type" value="Genomic_DNA"/>
</dbReference>
<feature type="transmembrane region" description="Helical" evidence="6">
    <location>
        <begin position="64"/>
        <end position="81"/>
    </location>
</feature>
<feature type="transmembrane region" description="Helical" evidence="6">
    <location>
        <begin position="21"/>
        <end position="44"/>
    </location>
</feature>
<reference evidence="9 11" key="1">
    <citation type="submission" date="2020-05" db="EMBL/GenBank/DDBJ databases">
        <title>Comparative genomic analysis of denitrifying bacteria from Halomonas genus.</title>
        <authorList>
            <person name="Wang L."/>
            <person name="Shao Z."/>
        </authorList>
    </citation>
    <scope>NUCLEOTIDE SEQUENCE [LARGE SCALE GENOMIC DNA]</scope>
    <source>
        <strain evidence="9 11">DSM 17331</strain>
    </source>
</reference>
<feature type="transmembrane region" description="Helical" evidence="6">
    <location>
        <begin position="142"/>
        <end position="161"/>
    </location>
</feature>
<feature type="transmembrane region" description="Helical" evidence="6">
    <location>
        <begin position="310"/>
        <end position="331"/>
    </location>
</feature>
<evidence type="ECO:0000256" key="2">
    <source>
        <dbReference type="ARBA" id="ARBA00022448"/>
    </source>
</evidence>
<evidence type="ECO:0000256" key="3">
    <source>
        <dbReference type="ARBA" id="ARBA00022692"/>
    </source>
</evidence>
<evidence type="ECO:0000256" key="1">
    <source>
        <dbReference type="ARBA" id="ARBA00004141"/>
    </source>
</evidence>
<dbReference type="Pfam" id="PF07690">
    <property type="entry name" value="MFS_1"/>
    <property type="match status" value="1"/>
</dbReference>
<feature type="transmembrane region" description="Helical" evidence="6">
    <location>
        <begin position="431"/>
        <end position="449"/>
    </location>
</feature>
<proteinExistence type="predicted"/>
<dbReference type="InterPro" id="IPR011701">
    <property type="entry name" value="MFS"/>
</dbReference>
<dbReference type="CDD" id="cd17321">
    <property type="entry name" value="MFS_MMR_MDR_like"/>
    <property type="match status" value="1"/>
</dbReference>
<dbReference type="InterPro" id="IPR036259">
    <property type="entry name" value="MFS_trans_sf"/>
</dbReference>
<evidence type="ECO:0000256" key="6">
    <source>
        <dbReference type="SAM" id="Phobius"/>
    </source>
</evidence>
<evidence type="ECO:0000256" key="5">
    <source>
        <dbReference type="ARBA" id="ARBA00023136"/>
    </source>
</evidence>
<dbReference type="Proteomes" id="UP000814353">
    <property type="component" value="Unassembled WGS sequence"/>
</dbReference>
<keyword evidence="5 6" id="KW-0472">Membrane</keyword>
<keyword evidence="2" id="KW-0813">Transport</keyword>
<dbReference type="PANTHER" id="PTHR42718">
    <property type="entry name" value="MAJOR FACILITATOR SUPERFAMILY MULTIDRUG TRANSPORTER MFSC"/>
    <property type="match status" value="1"/>
</dbReference>
<dbReference type="Proteomes" id="UP000518091">
    <property type="component" value="Unassembled WGS sequence"/>
</dbReference>
<keyword evidence="3 6" id="KW-0812">Transmembrane</keyword>
<dbReference type="SUPFAM" id="SSF103473">
    <property type="entry name" value="MFS general substrate transporter"/>
    <property type="match status" value="1"/>
</dbReference>
<keyword evidence="4 6" id="KW-1133">Transmembrane helix</keyword>
<evidence type="ECO:0000313" key="8">
    <source>
        <dbReference type="EMBL" id="MBA2778178.1"/>
    </source>
</evidence>
<evidence type="ECO:0000313" key="11">
    <source>
        <dbReference type="Proteomes" id="UP000814353"/>
    </source>
</evidence>